<evidence type="ECO:0000259" key="1">
    <source>
        <dbReference type="Pfam" id="PF02627"/>
    </source>
</evidence>
<dbReference type="InterPro" id="IPR004675">
    <property type="entry name" value="AhpD_core"/>
</dbReference>
<protein>
    <submittedName>
        <fullName evidence="2">Carboxymuconolactone decarboxylase family protein</fullName>
    </submittedName>
</protein>
<dbReference type="PANTHER" id="PTHR34846:SF10">
    <property type="entry name" value="CYTOPLASMIC PROTEIN"/>
    <property type="match status" value="1"/>
</dbReference>
<dbReference type="EMBL" id="CP046052">
    <property type="protein sequence ID" value="QGM46249.1"/>
    <property type="molecule type" value="Genomic_DNA"/>
</dbReference>
<dbReference type="RefSeq" id="WP_136496501.1">
    <property type="nucleotide sequence ID" value="NZ_CP046052.1"/>
</dbReference>
<dbReference type="AlphaFoldDB" id="A0A6B8KF42"/>
<dbReference type="Gene3D" id="1.20.1290.10">
    <property type="entry name" value="AhpD-like"/>
    <property type="match status" value="1"/>
</dbReference>
<dbReference type="GO" id="GO:0051920">
    <property type="term" value="F:peroxiredoxin activity"/>
    <property type="evidence" value="ECO:0007669"/>
    <property type="project" value="InterPro"/>
</dbReference>
<dbReference type="InterPro" id="IPR003779">
    <property type="entry name" value="CMD-like"/>
</dbReference>
<dbReference type="Pfam" id="PF02627">
    <property type="entry name" value="CMD"/>
    <property type="match status" value="1"/>
</dbReference>
<reference evidence="2 3" key="1">
    <citation type="submission" date="2019-11" db="EMBL/GenBank/DDBJ databases">
        <title>The genome sequence of Methylocystis heyeri.</title>
        <authorList>
            <person name="Oshkin I.Y."/>
            <person name="Miroshnikov K."/>
            <person name="Dedysh S.N."/>
        </authorList>
    </citation>
    <scope>NUCLEOTIDE SEQUENCE [LARGE SCALE GENOMIC DNA]</scope>
    <source>
        <strain evidence="2 3">H2</strain>
    </source>
</reference>
<sequence>MERRMNIAEAAPALYGVVRDLDLAVRKSGLDPQLLHLLKLRASQINHCAYCVDLHVRESLADGVAPQKLHLLAVWRESPLFDERERAVLEWTESVTLAAETGIPDEAWKKVRAVLSEAEIGRLTVAIGMINLWNRIAVGSRMSHPVDAAQ</sequence>
<dbReference type="Proteomes" id="UP000309061">
    <property type="component" value="Chromosome"/>
</dbReference>
<gene>
    <name evidence="2" type="ORF">H2LOC_011380</name>
</gene>
<dbReference type="NCBIfam" id="TIGR00778">
    <property type="entry name" value="ahpD_dom"/>
    <property type="match status" value="1"/>
</dbReference>
<dbReference type="InterPro" id="IPR029032">
    <property type="entry name" value="AhpD-like"/>
</dbReference>
<accession>A0A6B8KF42</accession>
<evidence type="ECO:0000313" key="3">
    <source>
        <dbReference type="Proteomes" id="UP000309061"/>
    </source>
</evidence>
<dbReference type="OrthoDB" id="9801997at2"/>
<name>A0A6B8KF42_9HYPH</name>
<keyword evidence="3" id="KW-1185">Reference proteome</keyword>
<proteinExistence type="predicted"/>
<organism evidence="2 3">
    <name type="scientific">Methylocystis heyeri</name>
    <dbReference type="NCBI Taxonomy" id="391905"/>
    <lineage>
        <taxon>Bacteria</taxon>
        <taxon>Pseudomonadati</taxon>
        <taxon>Pseudomonadota</taxon>
        <taxon>Alphaproteobacteria</taxon>
        <taxon>Hyphomicrobiales</taxon>
        <taxon>Methylocystaceae</taxon>
        <taxon>Methylocystis</taxon>
    </lineage>
</organism>
<dbReference type="PANTHER" id="PTHR34846">
    <property type="entry name" value="4-CARBOXYMUCONOLACTONE DECARBOXYLASE FAMILY PROTEIN (AFU_ORTHOLOGUE AFUA_6G11590)"/>
    <property type="match status" value="1"/>
</dbReference>
<dbReference type="KEGG" id="mhey:H2LOC_011380"/>
<evidence type="ECO:0000313" key="2">
    <source>
        <dbReference type="EMBL" id="QGM46249.1"/>
    </source>
</evidence>
<feature type="domain" description="Carboxymuconolactone decarboxylase-like" evidence="1">
    <location>
        <begin position="13"/>
        <end position="93"/>
    </location>
</feature>
<dbReference type="SUPFAM" id="SSF69118">
    <property type="entry name" value="AhpD-like"/>
    <property type="match status" value="1"/>
</dbReference>